<comment type="caution">
    <text evidence="2">The sequence shown here is derived from an EMBL/GenBank/DDBJ whole genome shotgun (WGS) entry which is preliminary data.</text>
</comment>
<feature type="region of interest" description="Disordered" evidence="1">
    <location>
        <begin position="55"/>
        <end position="89"/>
    </location>
</feature>
<dbReference type="PROSITE" id="PS51257">
    <property type="entry name" value="PROKAR_LIPOPROTEIN"/>
    <property type="match status" value="1"/>
</dbReference>
<evidence type="ECO:0000256" key="1">
    <source>
        <dbReference type="SAM" id="MobiDB-lite"/>
    </source>
</evidence>
<dbReference type="EMBL" id="PFPK01000029">
    <property type="protein sequence ID" value="PIZ94798.1"/>
    <property type="molecule type" value="Genomic_DNA"/>
</dbReference>
<dbReference type="Proteomes" id="UP000228568">
    <property type="component" value="Unassembled WGS sequence"/>
</dbReference>
<gene>
    <name evidence="2" type="ORF">COX81_02460</name>
</gene>
<sequence>MTKYIGTLFGAFLLLVLVGGGCSSKTKDISSNEQNESTVIENTGESNNIAMEETNTSINNETINEETTEGNDEKTAEDETPTTTDTTKEETIQTINTTPTGAVQAYFEAQITGADGAQYMLPTAITHPMIQQILAQTASFIYTEVSTGDVTDMPTKEDASNYEKAFGAGTYKYVMTNYKATVDGMTITQSDTTVVKEDNGLWYVVRPAM</sequence>
<name>A0A2M7V7S2_9BACT</name>
<accession>A0A2M7V7S2</accession>
<reference evidence="3" key="1">
    <citation type="submission" date="2017-09" db="EMBL/GenBank/DDBJ databases">
        <title>Depth-based differentiation of microbial function through sediment-hosted aquifers and enrichment of novel symbionts in the deep terrestrial subsurface.</title>
        <authorList>
            <person name="Probst A.J."/>
            <person name="Ladd B."/>
            <person name="Jarett J.K."/>
            <person name="Geller-Mcgrath D.E."/>
            <person name="Sieber C.M.K."/>
            <person name="Emerson J.B."/>
            <person name="Anantharaman K."/>
            <person name="Thomas B.C."/>
            <person name="Malmstrom R."/>
            <person name="Stieglmeier M."/>
            <person name="Klingl A."/>
            <person name="Woyke T."/>
            <person name="Ryan C.M."/>
            <person name="Banfield J.F."/>
        </authorList>
    </citation>
    <scope>NUCLEOTIDE SEQUENCE [LARGE SCALE GENOMIC DNA]</scope>
</reference>
<organism evidence="2 3">
    <name type="scientific">Candidatus Magasanikbacteria bacterium CG_4_10_14_0_2_um_filter_37_12</name>
    <dbReference type="NCBI Taxonomy" id="1974637"/>
    <lineage>
        <taxon>Bacteria</taxon>
        <taxon>Candidatus Magasanikiibacteriota</taxon>
    </lineage>
</organism>
<protein>
    <submittedName>
        <fullName evidence="2">Uncharacterized protein</fullName>
    </submittedName>
</protein>
<evidence type="ECO:0000313" key="3">
    <source>
        <dbReference type="Proteomes" id="UP000228568"/>
    </source>
</evidence>
<evidence type="ECO:0000313" key="2">
    <source>
        <dbReference type="EMBL" id="PIZ94798.1"/>
    </source>
</evidence>
<feature type="compositionally biased region" description="Acidic residues" evidence="1">
    <location>
        <begin position="63"/>
        <end position="80"/>
    </location>
</feature>
<proteinExistence type="predicted"/>
<dbReference type="AlphaFoldDB" id="A0A2M7V7S2"/>